<evidence type="ECO:0000256" key="5">
    <source>
        <dbReference type="ARBA" id="ARBA00022692"/>
    </source>
</evidence>
<feature type="binding site" evidence="14">
    <location>
        <position position="26"/>
    </location>
    <ligand>
        <name>Mg(2+)</name>
        <dbReference type="ChEBI" id="CHEBI:18420"/>
        <label>2</label>
    </ligand>
</feature>
<feature type="transmembrane region" description="Helical" evidence="15">
    <location>
        <begin position="487"/>
        <end position="505"/>
    </location>
</feature>
<name>A0ABD4TL02_9EURY</name>
<evidence type="ECO:0000256" key="14">
    <source>
        <dbReference type="PIRSR" id="PIRSR603373-2"/>
    </source>
</evidence>
<evidence type="ECO:0000256" key="10">
    <source>
        <dbReference type="ARBA" id="ARBA00023134"/>
    </source>
</evidence>
<dbReference type="InterPro" id="IPR011642">
    <property type="entry name" value="Gate_dom"/>
</dbReference>
<dbReference type="InterPro" id="IPR005225">
    <property type="entry name" value="Small_GTP-bd"/>
</dbReference>
<evidence type="ECO:0000256" key="3">
    <source>
        <dbReference type="ARBA" id="ARBA00022475"/>
    </source>
</evidence>
<dbReference type="InterPro" id="IPR030389">
    <property type="entry name" value="G_FEOB_dom"/>
</dbReference>
<dbReference type="PANTHER" id="PTHR43185">
    <property type="entry name" value="FERROUS IRON TRANSPORT PROTEIN B"/>
    <property type="match status" value="1"/>
</dbReference>
<evidence type="ECO:0000256" key="2">
    <source>
        <dbReference type="ARBA" id="ARBA00022448"/>
    </source>
</evidence>
<dbReference type="InterPro" id="IPR003373">
    <property type="entry name" value="Fe2_transport_prot-B"/>
</dbReference>
<keyword evidence="3" id="KW-1003">Cell membrane</keyword>
<feature type="transmembrane region" description="Helical" evidence="15">
    <location>
        <begin position="569"/>
        <end position="589"/>
    </location>
</feature>
<proteinExistence type="predicted"/>
<dbReference type="GO" id="GO:0005525">
    <property type="term" value="F:GTP binding"/>
    <property type="evidence" value="ECO:0007669"/>
    <property type="project" value="UniProtKB-KW"/>
</dbReference>
<evidence type="ECO:0000313" key="17">
    <source>
        <dbReference type="EMBL" id="MCQ1538869.1"/>
    </source>
</evidence>
<dbReference type="NCBIfam" id="TIGR00437">
    <property type="entry name" value="feoB"/>
    <property type="match status" value="1"/>
</dbReference>
<dbReference type="GO" id="GO:0015093">
    <property type="term" value="F:ferrous iron transmembrane transporter activity"/>
    <property type="evidence" value="ECO:0007669"/>
    <property type="project" value="UniProtKB-UniRule"/>
</dbReference>
<evidence type="ECO:0000256" key="15">
    <source>
        <dbReference type="SAM" id="Phobius"/>
    </source>
</evidence>
<dbReference type="GO" id="GO:0005886">
    <property type="term" value="C:plasma membrane"/>
    <property type="evidence" value="ECO:0007669"/>
    <property type="project" value="UniProtKB-SubCell"/>
</dbReference>
<feature type="binding site" evidence="14">
    <location>
        <position position="22"/>
    </location>
    <ligand>
        <name>Mg(2+)</name>
        <dbReference type="ChEBI" id="CHEBI:18420"/>
        <label>1</label>
    </ligand>
</feature>
<evidence type="ECO:0000256" key="1">
    <source>
        <dbReference type="ARBA" id="ARBA00004651"/>
    </source>
</evidence>
<keyword evidence="11 15" id="KW-0472">Membrane</keyword>
<evidence type="ECO:0000256" key="7">
    <source>
        <dbReference type="ARBA" id="ARBA00022989"/>
    </source>
</evidence>
<feature type="transmembrane region" description="Helical" evidence="15">
    <location>
        <begin position="433"/>
        <end position="451"/>
    </location>
</feature>
<feature type="transmembrane region" description="Helical" evidence="15">
    <location>
        <begin position="333"/>
        <end position="353"/>
    </location>
</feature>
<keyword evidence="10 13" id="KW-0342">GTP-binding</keyword>
<dbReference type="PRINTS" id="PR00326">
    <property type="entry name" value="GTP1OBG"/>
</dbReference>
<gene>
    <name evidence="17" type="primary">feoB</name>
    <name evidence="17" type="ORF">FTO68_07725</name>
</gene>
<feature type="transmembrane region" description="Helical" evidence="15">
    <location>
        <begin position="373"/>
        <end position="394"/>
    </location>
</feature>
<dbReference type="InterPro" id="IPR006073">
    <property type="entry name" value="GTP-bd"/>
</dbReference>
<feature type="transmembrane region" description="Helical" evidence="15">
    <location>
        <begin position="545"/>
        <end position="563"/>
    </location>
</feature>
<accession>A0ABD4TL02</accession>
<dbReference type="Gene3D" id="3.40.50.300">
    <property type="entry name" value="P-loop containing nucleotide triphosphate hydrolases"/>
    <property type="match status" value="1"/>
</dbReference>
<evidence type="ECO:0000256" key="8">
    <source>
        <dbReference type="ARBA" id="ARBA00023004"/>
    </source>
</evidence>
<feature type="binding site" evidence="13">
    <location>
        <begin position="36"/>
        <end position="40"/>
    </location>
    <ligand>
        <name>GTP</name>
        <dbReference type="ChEBI" id="CHEBI:37565"/>
        <label>1</label>
    </ligand>
</feature>
<feature type="transmembrane region" description="Helical" evidence="15">
    <location>
        <begin position="271"/>
        <end position="290"/>
    </location>
</feature>
<comment type="subcellular location">
    <subcellularLocation>
        <location evidence="1">Cell membrane</location>
        <topology evidence="1">Multi-pass membrane protein</topology>
    </subcellularLocation>
</comment>
<evidence type="ECO:0000256" key="11">
    <source>
        <dbReference type="ARBA" id="ARBA00023136"/>
    </source>
</evidence>
<keyword evidence="9" id="KW-0406">Ion transport</keyword>
<evidence type="ECO:0000256" key="13">
    <source>
        <dbReference type="PIRSR" id="PIRSR603373-1"/>
    </source>
</evidence>
<feature type="domain" description="FeoB-type G" evidence="16">
    <location>
        <begin position="4"/>
        <end position="166"/>
    </location>
</feature>
<protein>
    <recommendedName>
        <fullName evidence="12">Ferrous iron transport protein B</fullName>
    </recommendedName>
</protein>
<comment type="caution">
    <text evidence="17">The sequence shown here is derived from an EMBL/GenBank/DDBJ whole genome shotgun (WGS) entry which is preliminary data.</text>
</comment>
<dbReference type="PROSITE" id="PS51711">
    <property type="entry name" value="G_FEOB"/>
    <property type="match status" value="1"/>
</dbReference>
<keyword evidence="14" id="KW-0460">Magnesium</keyword>
<keyword evidence="7 15" id="KW-1133">Transmembrane helix</keyword>
<feature type="transmembrane region" description="Helical" evidence="15">
    <location>
        <begin position="517"/>
        <end position="538"/>
    </location>
</feature>
<feature type="transmembrane region" description="Helical" evidence="15">
    <location>
        <begin position="302"/>
        <end position="326"/>
    </location>
</feature>
<keyword evidence="8" id="KW-0408">Iron</keyword>
<keyword evidence="4" id="KW-0410">Iron transport</keyword>
<feature type="binding site" evidence="13">
    <location>
        <begin position="11"/>
        <end position="18"/>
    </location>
    <ligand>
        <name>GTP</name>
        <dbReference type="ChEBI" id="CHEBI:37565"/>
        <label>1</label>
    </ligand>
</feature>
<feature type="transmembrane region" description="Helical" evidence="15">
    <location>
        <begin position="401"/>
        <end position="427"/>
    </location>
</feature>
<dbReference type="PANTHER" id="PTHR43185:SF1">
    <property type="entry name" value="FE(2+) TRANSPORTER FEOB"/>
    <property type="match status" value="1"/>
</dbReference>
<evidence type="ECO:0000256" key="4">
    <source>
        <dbReference type="ARBA" id="ARBA00022496"/>
    </source>
</evidence>
<organism evidence="17 18">
    <name type="scientific">Methanocalculus taiwanensis</name>
    <dbReference type="NCBI Taxonomy" id="106207"/>
    <lineage>
        <taxon>Archaea</taxon>
        <taxon>Methanobacteriati</taxon>
        <taxon>Methanobacteriota</taxon>
        <taxon>Stenosarchaea group</taxon>
        <taxon>Methanomicrobia</taxon>
        <taxon>Methanomicrobiales</taxon>
        <taxon>Methanocalculaceae</taxon>
        <taxon>Methanocalculus</taxon>
    </lineage>
</organism>
<dbReference type="Pfam" id="PF02421">
    <property type="entry name" value="FeoB_N"/>
    <property type="match status" value="1"/>
</dbReference>
<dbReference type="NCBIfam" id="TIGR00231">
    <property type="entry name" value="small_GTP"/>
    <property type="match status" value="1"/>
</dbReference>
<sequence length="620" mass="67228">MTGRLSCALIGNPSVGKSLIFNHLTGLGVEVSNYPGTTVDLMRGNVCFQREIIELVDLPGIYSLEGESEEETLVRGILNRKEVDILIAVLDATHLERNLYLLLQVAEYKIPMVVVLNMVDEAEKFGIEINYDLLSERIGSPVIPTVASEGKNMEAIIDAARANPAIPSISVPYDHHVEAAARSLSKIYGIERSSSLQALVRPEGSDDLADSAQGLGSEIEKRHNMTPHQIIATNRHNFSRALAEEVTELHSRPPRFDLDTILTRSFPGIPILIAIIIGILLLVFTAGAFFEELIVTLIDTYAIEPFLALDLPGLASAVGLSLIIAIQAGMGIAFPYVFIFYLVISIIEDSGYLTRAAFLADRSMHRFGMHGQGIIPMVLGFGCSVPALMSVRLLATRRERIIASILVTMIPCSARTVVISGIVASFIGLAAAFSVYAIVFLLVFATGIVLSKVTPGQQFGMILEMSALRVPRPDMVVKKAWMRLSEFLFIAMPLLLISSVFLGIFEYIGLVSAFQDIITPYSESVLGLPGFAATALLFGILRKEMAFETLAVLAGTADLGSVLSNLQLYIFAVVCVLFIPCISTIAVLIREIGKKWAILVSLYTVALGIIVGALLKIGMT</sequence>
<evidence type="ECO:0000256" key="12">
    <source>
        <dbReference type="NCBIfam" id="TIGR00437"/>
    </source>
</evidence>
<feature type="binding site" evidence="13">
    <location>
        <begin position="117"/>
        <end position="120"/>
    </location>
    <ligand>
        <name>GTP</name>
        <dbReference type="ChEBI" id="CHEBI:37565"/>
        <label>1</label>
    </ligand>
</feature>
<keyword evidence="5 15" id="KW-0812">Transmembrane</keyword>
<feature type="binding site" evidence="14">
    <location>
        <position position="25"/>
    </location>
    <ligand>
        <name>Mg(2+)</name>
        <dbReference type="ChEBI" id="CHEBI:18420"/>
        <label>2</label>
    </ligand>
</feature>
<keyword evidence="14" id="KW-0479">Metal-binding</keyword>
<dbReference type="InterPro" id="IPR011640">
    <property type="entry name" value="Fe2_transport_prot_B_C"/>
</dbReference>
<dbReference type="CDD" id="cd01879">
    <property type="entry name" value="FeoB"/>
    <property type="match status" value="1"/>
</dbReference>
<reference evidence="17 18" key="1">
    <citation type="submission" date="2019-08" db="EMBL/GenBank/DDBJ databases">
        <authorList>
            <person name="Chen S.-C."/>
            <person name="Lai M.-C."/>
            <person name="You Y.-T."/>
        </authorList>
    </citation>
    <scope>NUCLEOTIDE SEQUENCE [LARGE SCALE GENOMIC DNA]</scope>
    <source>
        <strain evidence="17 18">P2F9704a</strain>
    </source>
</reference>
<feature type="binding site" evidence="13">
    <location>
        <begin position="57"/>
        <end position="60"/>
    </location>
    <ligand>
        <name>GTP</name>
        <dbReference type="ChEBI" id="CHEBI:37565"/>
        <label>1</label>
    </ligand>
</feature>
<evidence type="ECO:0000256" key="6">
    <source>
        <dbReference type="ARBA" id="ARBA00022741"/>
    </source>
</evidence>
<keyword evidence="18" id="KW-1185">Reference proteome</keyword>
<evidence type="ECO:0000256" key="9">
    <source>
        <dbReference type="ARBA" id="ARBA00023065"/>
    </source>
</evidence>
<feature type="transmembrane region" description="Helical" evidence="15">
    <location>
        <begin position="596"/>
        <end position="615"/>
    </location>
</feature>
<dbReference type="SUPFAM" id="SSF52540">
    <property type="entry name" value="P-loop containing nucleoside triphosphate hydrolases"/>
    <property type="match status" value="1"/>
</dbReference>
<dbReference type="Pfam" id="PF07664">
    <property type="entry name" value="FeoB_C"/>
    <property type="match status" value="1"/>
</dbReference>
<dbReference type="InterPro" id="IPR027417">
    <property type="entry name" value="P-loop_NTPase"/>
</dbReference>
<evidence type="ECO:0000313" key="18">
    <source>
        <dbReference type="Proteomes" id="UP001524383"/>
    </source>
</evidence>
<dbReference type="Proteomes" id="UP001524383">
    <property type="component" value="Unassembled WGS sequence"/>
</dbReference>
<keyword evidence="2" id="KW-0813">Transport</keyword>
<evidence type="ECO:0000259" key="16">
    <source>
        <dbReference type="PROSITE" id="PS51711"/>
    </source>
</evidence>
<dbReference type="Pfam" id="PF07670">
    <property type="entry name" value="Gate"/>
    <property type="match status" value="2"/>
</dbReference>
<dbReference type="EMBL" id="VOTZ01000015">
    <property type="protein sequence ID" value="MCQ1538869.1"/>
    <property type="molecule type" value="Genomic_DNA"/>
</dbReference>
<dbReference type="RefSeq" id="WP_255332822.1">
    <property type="nucleotide sequence ID" value="NZ_VOTZ01000015.1"/>
</dbReference>
<dbReference type="AlphaFoldDB" id="A0ABD4TL02"/>
<keyword evidence="6 13" id="KW-0547">Nucleotide-binding</keyword>
<dbReference type="InterPro" id="IPR050860">
    <property type="entry name" value="FeoB_GTPase"/>
</dbReference>